<proteinExistence type="predicted"/>
<accession>A0ABU2M5F2</accession>
<evidence type="ECO:0000313" key="1">
    <source>
        <dbReference type="EMBL" id="MDT0327874.1"/>
    </source>
</evidence>
<dbReference type="EMBL" id="JAVREP010000002">
    <property type="protein sequence ID" value="MDT0327874.1"/>
    <property type="molecule type" value="Genomic_DNA"/>
</dbReference>
<gene>
    <name evidence="1" type="ORF">RM479_05560</name>
</gene>
<dbReference type="Proteomes" id="UP001183390">
    <property type="component" value="Unassembled WGS sequence"/>
</dbReference>
<keyword evidence="2" id="KW-1185">Reference proteome</keyword>
<reference evidence="2" key="1">
    <citation type="submission" date="2023-07" db="EMBL/GenBank/DDBJ databases">
        <title>30 novel species of actinomycetes from the DSMZ collection.</title>
        <authorList>
            <person name="Nouioui I."/>
        </authorList>
    </citation>
    <scope>NUCLEOTIDE SEQUENCE [LARGE SCALE GENOMIC DNA]</scope>
    <source>
        <strain evidence="2">DSM 44743</strain>
    </source>
</reference>
<organism evidence="1 2">
    <name type="scientific">Nocardiopsis lambiniae</name>
    <dbReference type="NCBI Taxonomy" id="3075539"/>
    <lineage>
        <taxon>Bacteria</taxon>
        <taxon>Bacillati</taxon>
        <taxon>Actinomycetota</taxon>
        <taxon>Actinomycetes</taxon>
        <taxon>Streptosporangiales</taxon>
        <taxon>Nocardiopsidaceae</taxon>
        <taxon>Nocardiopsis</taxon>
    </lineage>
</organism>
<protein>
    <submittedName>
        <fullName evidence="1">DUF695 domain-containing protein</fullName>
    </submittedName>
</protein>
<comment type="caution">
    <text evidence="1">The sequence shown here is derived from an EMBL/GenBank/DDBJ whole genome shotgun (WGS) entry which is preliminary data.</text>
</comment>
<name>A0ABU2M5F2_9ACTN</name>
<sequence>MALFRRRRSNDTTDSTAAISAFWDAWPTLRAPLAEAVAADRPAPDEVAERVTALVKAVHPDLDWEAGPAPSTPEPGLEDLDLSMDVDPDELLERLAALDDPAAFGKGPAHALTLRPGPSDDARIQSERWTRSAPDDDAWAFLPARPADHESLTGTVSWDDHELDLTHVSVSMRVDHATGRIEVGVYHPDNMFLSEDVRRALADHVVLLALGEDESVRRVGTVVPLEESPLDPLPPTSIPAAVRQMIDMLGGGNDGWVTLKATNLRQDQLVLSARHPVTRRDFPAFTLAVQVLVPYTDKGSDGQPDGASAVALQELESRLARLLDDNGALFLRSTLSGRRDLMYYLDPESDALAPFEEELKSWSEGDLKLSSRLDPDRAVFAAALRPYRRFLQG</sequence>
<dbReference type="RefSeq" id="WP_311510626.1">
    <property type="nucleotide sequence ID" value="NZ_JAVREP010000002.1"/>
</dbReference>
<evidence type="ECO:0000313" key="2">
    <source>
        <dbReference type="Proteomes" id="UP001183390"/>
    </source>
</evidence>